<dbReference type="SUPFAM" id="SSF53335">
    <property type="entry name" value="S-adenosyl-L-methionine-dependent methyltransferases"/>
    <property type="match status" value="1"/>
</dbReference>
<protein>
    <submittedName>
        <fullName evidence="8">23S rRNA (Uracil1939-C5)-methyltransferase</fullName>
    </submittedName>
</protein>
<dbReference type="InterPro" id="IPR030390">
    <property type="entry name" value="MeTrfase_TrmA_AS"/>
</dbReference>
<dbReference type="PROSITE" id="PS51687">
    <property type="entry name" value="SAM_MT_RNA_M5U"/>
    <property type="match status" value="1"/>
</dbReference>
<dbReference type="GO" id="GO:0051539">
    <property type="term" value="F:4 iron, 4 sulfur cluster binding"/>
    <property type="evidence" value="ECO:0007669"/>
    <property type="project" value="UniProtKB-KW"/>
</dbReference>
<feature type="binding site" evidence="6">
    <location>
        <position position="335"/>
    </location>
    <ligand>
        <name>S-adenosyl-L-methionine</name>
        <dbReference type="ChEBI" id="CHEBI:59789"/>
    </ligand>
</feature>
<dbReference type="GO" id="GO:0070041">
    <property type="term" value="F:rRNA (uridine-C5-)-methyltransferase activity"/>
    <property type="evidence" value="ECO:0007669"/>
    <property type="project" value="TreeGrafter"/>
</dbReference>
<dbReference type="OrthoDB" id="9804590at2"/>
<dbReference type="Proteomes" id="UP000199495">
    <property type="component" value="Unassembled WGS sequence"/>
</dbReference>
<dbReference type="RefSeq" id="WP_090591387.1">
    <property type="nucleotide sequence ID" value="NZ_FNCS01000001.1"/>
</dbReference>
<dbReference type="GO" id="GO:0070475">
    <property type="term" value="P:rRNA base methylation"/>
    <property type="evidence" value="ECO:0007669"/>
    <property type="project" value="TreeGrafter"/>
</dbReference>
<keyword evidence="5" id="KW-0411">Iron-sulfur</keyword>
<feature type="binding site" evidence="6">
    <location>
        <position position="240"/>
    </location>
    <ligand>
        <name>S-adenosyl-L-methionine</name>
        <dbReference type="ChEBI" id="CHEBI:59789"/>
    </ligand>
</feature>
<sequence>MTETLTIERLGHRGEGVAMRRDKPVFVPLTLPGETITAEIEGNRGQLVDILTPSPDRQPAPCPHFGACGGCQLQHLTPPAYLAFKRGLVVDALSRAGVEAEVADPVMAHGAGRRRATLHAASARAGHSAVAGFMALRSHDIHDLDRCPILVPALAPAPDIARAIAATLGPCDIAFTATDLGLDIAIRVKGGKPNSRLTAIARQFDLARLSLNGEPLIVHRQPFVTMGPSLVPVPVSSFLQATAEAENILAGLVVEAVKSRKKIADLFCGVGPFALRLAQSAPVFAADSDVPALAALDAARRNTKGLKPITAERRDLFREPLVDFELKRFDAVVLDPPRAGAEAQIAELARSKVKTIAYVSCDPQSFARDAASLIAGGYKISTVTPVDQFVFSAHIELFAVFDRP</sequence>
<organism evidence="8 9">
    <name type="scientific">Pelagibacterium luteolum</name>
    <dbReference type="NCBI Taxonomy" id="440168"/>
    <lineage>
        <taxon>Bacteria</taxon>
        <taxon>Pseudomonadati</taxon>
        <taxon>Pseudomonadota</taxon>
        <taxon>Alphaproteobacteria</taxon>
        <taxon>Hyphomicrobiales</taxon>
        <taxon>Devosiaceae</taxon>
        <taxon>Pelagibacterium</taxon>
    </lineage>
</organism>
<evidence type="ECO:0000256" key="1">
    <source>
        <dbReference type="ARBA" id="ARBA00022485"/>
    </source>
</evidence>
<dbReference type="STRING" id="440168.SAMN04487974_101659"/>
<keyword evidence="4 6" id="KW-0949">S-adenosyl-L-methionine</keyword>
<comment type="caution">
    <text evidence="6">Lacks conserved residue(s) required for the propagation of feature annotation.</text>
</comment>
<comment type="similarity">
    <text evidence="6">Belongs to the class I-like SAM-binding methyltransferase superfamily. RNA M5U methyltransferase family.</text>
</comment>
<evidence type="ECO:0000256" key="5">
    <source>
        <dbReference type="ARBA" id="ARBA00023014"/>
    </source>
</evidence>
<dbReference type="EMBL" id="FNCS01000001">
    <property type="protein sequence ID" value="SDG25244.1"/>
    <property type="molecule type" value="Genomic_DNA"/>
</dbReference>
<evidence type="ECO:0000256" key="2">
    <source>
        <dbReference type="ARBA" id="ARBA00022603"/>
    </source>
</evidence>
<dbReference type="InterPro" id="IPR010280">
    <property type="entry name" value="U5_MeTrfase_fam"/>
</dbReference>
<evidence type="ECO:0000256" key="6">
    <source>
        <dbReference type="PROSITE-ProRule" id="PRU01024"/>
    </source>
</evidence>
<gene>
    <name evidence="8" type="ORF">SAMN04487974_101659</name>
</gene>
<dbReference type="AlphaFoldDB" id="A0A1G7SR22"/>
<evidence type="ECO:0000256" key="3">
    <source>
        <dbReference type="ARBA" id="ARBA00022679"/>
    </source>
</evidence>
<reference evidence="8 9" key="1">
    <citation type="submission" date="2016-10" db="EMBL/GenBank/DDBJ databases">
        <authorList>
            <person name="de Groot N.N."/>
        </authorList>
    </citation>
    <scope>NUCLEOTIDE SEQUENCE [LARGE SCALE GENOMIC DNA]</scope>
    <source>
        <strain evidence="8 9">CGMCC 1.10267</strain>
    </source>
</reference>
<evidence type="ECO:0000256" key="4">
    <source>
        <dbReference type="ARBA" id="ARBA00022691"/>
    </source>
</evidence>
<feature type="binding site" evidence="6">
    <location>
        <position position="267"/>
    </location>
    <ligand>
        <name>S-adenosyl-L-methionine</name>
        <dbReference type="ChEBI" id="CHEBI:59789"/>
    </ligand>
</feature>
<accession>A0A1G7SR22</accession>
<dbReference type="PANTHER" id="PTHR11061">
    <property type="entry name" value="RNA M5U METHYLTRANSFERASE"/>
    <property type="match status" value="1"/>
</dbReference>
<dbReference type="PANTHER" id="PTHR11061:SF49">
    <property type="entry name" value="23S RRNA (URACIL(1939)-C(5))-METHYLTRANSFERASE RLMD"/>
    <property type="match status" value="1"/>
</dbReference>
<feature type="active site" description="Nucleophile" evidence="6">
    <location>
        <position position="361"/>
    </location>
</feature>
<dbReference type="InterPro" id="IPR029063">
    <property type="entry name" value="SAM-dependent_MTases_sf"/>
</dbReference>
<dbReference type="Gene3D" id="3.40.50.150">
    <property type="entry name" value="Vaccinia Virus protein VP39"/>
    <property type="match status" value="1"/>
</dbReference>
<feature type="active site" evidence="7">
    <location>
        <position position="361"/>
    </location>
</feature>
<evidence type="ECO:0000256" key="7">
    <source>
        <dbReference type="PROSITE-ProRule" id="PRU10015"/>
    </source>
</evidence>
<dbReference type="SUPFAM" id="SSF50249">
    <property type="entry name" value="Nucleic acid-binding proteins"/>
    <property type="match status" value="1"/>
</dbReference>
<dbReference type="Gene3D" id="2.40.50.1070">
    <property type="match status" value="1"/>
</dbReference>
<keyword evidence="1" id="KW-0408">Iron</keyword>
<dbReference type="Gene3D" id="2.40.50.140">
    <property type="entry name" value="Nucleic acid-binding proteins"/>
    <property type="match status" value="1"/>
</dbReference>
<dbReference type="PROSITE" id="PS01230">
    <property type="entry name" value="TRMA_1"/>
    <property type="match status" value="1"/>
</dbReference>
<keyword evidence="3 6" id="KW-0808">Transferase</keyword>
<proteinExistence type="inferred from homology"/>
<evidence type="ECO:0000313" key="8">
    <source>
        <dbReference type="EMBL" id="SDG25244.1"/>
    </source>
</evidence>
<dbReference type="InterPro" id="IPR012340">
    <property type="entry name" value="NA-bd_OB-fold"/>
</dbReference>
<name>A0A1G7SR22_9HYPH</name>
<keyword evidence="2 6" id="KW-0489">Methyltransferase</keyword>
<dbReference type="CDD" id="cd02440">
    <property type="entry name" value="AdoMet_MTases"/>
    <property type="match status" value="1"/>
</dbReference>
<evidence type="ECO:0000313" key="9">
    <source>
        <dbReference type="Proteomes" id="UP000199495"/>
    </source>
</evidence>
<dbReference type="Pfam" id="PF05958">
    <property type="entry name" value="tRNA_U5-meth_tr"/>
    <property type="match status" value="1"/>
</dbReference>
<keyword evidence="9" id="KW-1185">Reference proteome</keyword>
<keyword evidence="1" id="KW-0004">4Fe-4S</keyword>
<keyword evidence="1" id="KW-0479">Metal-binding</keyword>